<name>A0ABQ7ZWV9_BRANA</name>
<comment type="similarity">
    <text evidence="5">Belongs to the URM1 family.</text>
</comment>
<dbReference type="Proteomes" id="UP000824890">
    <property type="component" value="Unassembled WGS sequence"/>
</dbReference>
<dbReference type="InterPro" id="IPR012675">
    <property type="entry name" value="Beta-grasp_dom_sf"/>
</dbReference>
<evidence type="ECO:0000313" key="7">
    <source>
        <dbReference type="Proteomes" id="UP000824890"/>
    </source>
</evidence>
<evidence type="ECO:0000256" key="2">
    <source>
        <dbReference type="ARBA" id="ARBA00022499"/>
    </source>
</evidence>
<evidence type="ECO:0000256" key="1">
    <source>
        <dbReference type="ARBA" id="ARBA00022490"/>
    </source>
</evidence>
<organism evidence="6 7">
    <name type="scientific">Brassica napus</name>
    <name type="common">Rape</name>
    <dbReference type="NCBI Taxonomy" id="3708"/>
    <lineage>
        <taxon>Eukaryota</taxon>
        <taxon>Viridiplantae</taxon>
        <taxon>Streptophyta</taxon>
        <taxon>Embryophyta</taxon>
        <taxon>Tracheophyta</taxon>
        <taxon>Spermatophyta</taxon>
        <taxon>Magnoliopsida</taxon>
        <taxon>eudicotyledons</taxon>
        <taxon>Gunneridae</taxon>
        <taxon>Pentapetalae</taxon>
        <taxon>rosids</taxon>
        <taxon>malvids</taxon>
        <taxon>Brassicales</taxon>
        <taxon>Brassicaceae</taxon>
        <taxon>Brassiceae</taxon>
        <taxon>Brassica</taxon>
    </lineage>
</organism>
<keyword evidence="7" id="KW-1185">Reference proteome</keyword>
<comment type="subcellular location">
    <subcellularLocation>
        <location evidence="5">Cytoplasm</location>
    </subcellularLocation>
</comment>
<dbReference type="SUPFAM" id="SSF54285">
    <property type="entry name" value="MoaD/ThiS"/>
    <property type="match status" value="1"/>
</dbReference>
<comment type="caution">
    <text evidence="6">The sequence shown here is derived from an EMBL/GenBank/DDBJ whole genome shotgun (WGS) entry which is preliminary data.</text>
</comment>
<dbReference type="PANTHER" id="PTHR14986">
    <property type="entry name" value="RURM1 PROTEIN"/>
    <property type="match status" value="1"/>
</dbReference>
<accession>A0ABQ7ZWV9</accession>
<dbReference type="InterPro" id="IPR016155">
    <property type="entry name" value="Mopterin_synth/thiamin_S_b"/>
</dbReference>
<evidence type="ECO:0000256" key="4">
    <source>
        <dbReference type="ARBA" id="ARBA00022786"/>
    </source>
</evidence>
<feature type="non-terminal residue" evidence="6">
    <location>
        <position position="1"/>
    </location>
</feature>
<dbReference type="Gene3D" id="3.10.20.30">
    <property type="match status" value="1"/>
</dbReference>
<proteinExistence type="inferred from homology"/>
<keyword evidence="1 5" id="KW-0963">Cytoplasm</keyword>
<protein>
    <recommendedName>
        <fullName evidence="5">Ubiquitin-related modifier 1</fullName>
    </recommendedName>
</protein>
<dbReference type="EMBL" id="JAGKQM010000014">
    <property type="protein sequence ID" value="KAH0884688.1"/>
    <property type="molecule type" value="Genomic_DNA"/>
</dbReference>
<sequence length="40" mass="4691">LTIKHLLLWVRTNLIKARPEMFIKGDVYRHGVLVLVNDCD</sequence>
<dbReference type="Pfam" id="PF09138">
    <property type="entry name" value="Urm1"/>
    <property type="match status" value="1"/>
</dbReference>
<reference evidence="6 7" key="1">
    <citation type="submission" date="2021-05" db="EMBL/GenBank/DDBJ databases">
        <title>Genome Assembly of Synthetic Allotetraploid Brassica napus Reveals Homoeologous Exchanges between Subgenomes.</title>
        <authorList>
            <person name="Davis J.T."/>
        </authorList>
    </citation>
    <scope>NUCLEOTIDE SEQUENCE [LARGE SCALE GENOMIC DNA]</scope>
    <source>
        <strain evidence="7">cv. Da-Ae</strain>
        <tissue evidence="6">Seedling</tissue>
    </source>
</reference>
<keyword evidence="4" id="KW-0833">Ubl conjugation pathway</keyword>
<keyword evidence="2" id="KW-1017">Isopeptide bond</keyword>
<comment type="pathway">
    <text evidence="5">tRNA modification; 5-methoxycarbonylmethyl-2-thiouridine-tRNA biosynthesis.</text>
</comment>
<evidence type="ECO:0000313" key="6">
    <source>
        <dbReference type="EMBL" id="KAH0884688.1"/>
    </source>
</evidence>
<keyword evidence="3 5" id="KW-0819">tRNA processing</keyword>
<dbReference type="InterPro" id="IPR015221">
    <property type="entry name" value="Urm1"/>
</dbReference>
<evidence type="ECO:0000256" key="3">
    <source>
        <dbReference type="ARBA" id="ARBA00022694"/>
    </source>
</evidence>
<gene>
    <name evidence="6" type="ORF">HID58_060784</name>
</gene>
<evidence type="ECO:0000256" key="5">
    <source>
        <dbReference type="RuleBase" id="RU361182"/>
    </source>
</evidence>